<dbReference type="RefSeq" id="WP_327605476.1">
    <property type="nucleotide sequence ID" value="NZ_JARZFX010000001.1"/>
</dbReference>
<protein>
    <submittedName>
        <fullName evidence="3">Cell division protein FtsA</fullName>
    </submittedName>
</protein>
<evidence type="ECO:0000259" key="2">
    <source>
        <dbReference type="SMART" id="SM00842"/>
    </source>
</evidence>
<keyword evidence="4" id="KW-1185">Reference proteome</keyword>
<dbReference type="InterPro" id="IPR050696">
    <property type="entry name" value="FtsA/MreB"/>
</dbReference>
<dbReference type="EMBL" id="JARZFX010000001">
    <property type="protein sequence ID" value="MEC5421899.1"/>
    <property type="molecule type" value="Genomic_DNA"/>
</dbReference>
<dbReference type="SUPFAM" id="SSF53067">
    <property type="entry name" value="Actin-like ATPase domain"/>
    <property type="match status" value="2"/>
</dbReference>
<dbReference type="Gene3D" id="3.30.420.40">
    <property type="match status" value="2"/>
</dbReference>
<dbReference type="PROSITE" id="PS50889">
    <property type="entry name" value="S4"/>
    <property type="match status" value="1"/>
</dbReference>
<dbReference type="Pfam" id="PF14450">
    <property type="entry name" value="FtsA"/>
    <property type="match status" value="1"/>
</dbReference>
<dbReference type="CDD" id="cd24004">
    <property type="entry name" value="ASKHA_NBD_PilM-like"/>
    <property type="match status" value="1"/>
</dbReference>
<comment type="caution">
    <text evidence="3">The sequence shown here is derived from an EMBL/GenBank/DDBJ whole genome shotgun (WGS) entry which is preliminary data.</text>
</comment>
<gene>
    <name evidence="3" type="ORF">QGM71_00135</name>
</gene>
<accession>A0ABU6KAQ5</accession>
<sequence>MGNQVFALDIGTRSVTGILMEKLNDKFEVLDYHTIEHKERSMRDGQIHNVIAVSDVIGEVKEILEQRSERKLKRVCVAAAGRALKTTQAQAEISLNQQPITNGDTIKHLELSAVQAAQLKLAQLENSYDYTNYYCVGYSVLHYKIDQDQIGSLIDQSGEVASVEIIATFLPKIVVESLLASLTRADLEMEALTLEPIAAIHVLIPESMRRLNVALVDIGAGTSDIAITDKGTVAAYGMVPKAGDAITEAISDSYLLDFPMAEQMKRNIVTNGSAVIKDILGFESSITYETLITDVSSKVEELAASIAEEIIQLNSKPPKAVMLVGGGSLTPDITSAIASKLQLPANRVAVRGIDAIQELNKNEKLPSGPDFVTPIGIAIAAKQNPVHYITIVVNERTIRMFEMKQLTVGDCLVQAGIDINMHYGRPGIASIVSINGKAITLPGEYGTPPAIYLNNERVTVDSHIQNGDTVTIDKGKDGREPRVSLNELIEELPSLSIYYNESKYKLTTDFYVNNQLKSKEYTVQDKDNIVLNQIRTVGDFITKIGTDQIGNTKDFSLFINNKKTTILIGEAKIIVNDNKVKLDYLLKPNDRLYISAAKEPRVVDLLNQLDNNYWNRIEVTFNGEPITMKQQRLLITRENTELNPDSLLKPDDFIEIKEKNHDPFIFQDVFRYVDIDRTSASGKFKLSKNDQSTTFDDVLHDGDQLRLDWD</sequence>
<evidence type="ECO:0000256" key="1">
    <source>
        <dbReference type="PROSITE-ProRule" id="PRU00182"/>
    </source>
</evidence>
<dbReference type="Proteomes" id="UP001335737">
    <property type="component" value="Unassembled WGS sequence"/>
</dbReference>
<keyword evidence="3" id="KW-0131">Cell cycle</keyword>
<dbReference type="PANTHER" id="PTHR32432:SF3">
    <property type="entry name" value="ETHANOLAMINE UTILIZATION PROTEIN EUTJ"/>
    <property type="match status" value="1"/>
</dbReference>
<reference evidence="3 4" key="1">
    <citation type="journal article" date="2024" name="Int. J. Syst. Evol. Microbiol.">
        <title>Virgibacillus tibetensis sp. nov., isolated from salt lake on the Tibetan Plateau of China.</title>
        <authorList>
            <person name="Phurbu D."/>
            <person name="Liu Z.-X."/>
            <person name="Wang R."/>
            <person name="Zheng Y.-Y."/>
            <person name="Liu H.-C."/>
            <person name="Zhou Y.-G."/>
            <person name="Yu Y.-J."/>
            <person name="Li A.-H."/>
        </authorList>
    </citation>
    <scope>NUCLEOTIDE SEQUENCE [LARGE SCALE GENOMIC DNA]</scope>
    <source>
        <strain evidence="3 4">C22-A2</strain>
    </source>
</reference>
<evidence type="ECO:0000313" key="3">
    <source>
        <dbReference type="EMBL" id="MEC5421899.1"/>
    </source>
</evidence>
<feature type="domain" description="SHS2" evidence="2">
    <location>
        <begin position="5"/>
        <end position="203"/>
    </location>
</feature>
<proteinExistence type="predicted"/>
<name>A0ABU6KAQ5_9BACI</name>
<evidence type="ECO:0000313" key="4">
    <source>
        <dbReference type="Proteomes" id="UP001335737"/>
    </source>
</evidence>
<keyword evidence="3" id="KW-0132">Cell division</keyword>
<organism evidence="3 4">
    <name type="scientific">Virgibacillus tibetensis</name>
    <dbReference type="NCBI Taxonomy" id="3042313"/>
    <lineage>
        <taxon>Bacteria</taxon>
        <taxon>Bacillati</taxon>
        <taxon>Bacillota</taxon>
        <taxon>Bacilli</taxon>
        <taxon>Bacillales</taxon>
        <taxon>Bacillaceae</taxon>
        <taxon>Virgibacillus</taxon>
    </lineage>
</organism>
<dbReference type="SMART" id="SM00842">
    <property type="entry name" value="FtsA"/>
    <property type="match status" value="1"/>
</dbReference>
<dbReference type="GO" id="GO:0051301">
    <property type="term" value="P:cell division"/>
    <property type="evidence" value="ECO:0007669"/>
    <property type="project" value="UniProtKB-KW"/>
</dbReference>
<dbReference type="PANTHER" id="PTHR32432">
    <property type="entry name" value="CELL DIVISION PROTEIN FTSA-RELATED"/>
    <property type="match status" value="1"/>
</dbReference>
<keyword evidence="1" id="KW-0694">RNA-binding</keyword>
<dbReference type="InterPro" id="IPR003494">
    <property type="entry name" value="SHS2_FtsA"/>
</dbReference>
<dbReference type="InterPro" id="IPR043129">
    <property type="entry name" value="ATPase_NBD"/>
</dbReference>